<evidence type="ECO:0000256" key="2">
    <source>
        <dbReference type="ARBA" id="ARBA00010690"/>
    </source>
</evidence>
<evidence type="ECO:0000256" key="3">
    <source>
        <dbReference type="ARBA" id="ARBA00021622"/>
    </source>
</evidence>
<organism evidence="15 16">
    <name type="scientific">Helicobacter canis</name>
    <dbReference type="NCBI Taxonomy" id="29419"/>
    <lineage>
        <taxon>Bacteria</taxon>
        <taxon>Pseudomonadati</taxon>
        <taxon>Campylobacterota</taxon>
        <taxon>Epsilonproteobacteria</taxon>
        <taxon>Campylobacterales</taxon>
        <taxon>Helicobacteraceae</taxon>
        <taxon>Helicobacter</taxon>
    </lineage>
</organism>
<evidence type="ECO:0000256" key="1">
    <source>
        <dbReference type="ARBA" id="ARBA00004651"/>
    </source>
</evidence>
<dbReference type="GO" id="GO:0009306">
    <property type="term" value="P:protein secretion"/>
    <property type="evidence" value="ECO:0007669"/>
    <property type="project" value="InterPro"/>
</dbReference>
<feature type="transmembrane region" description="Helical" evidence="13">
    <location>
        <begin position="31"/>
        <end position="52"/>
    </location>
</feature>
<gene>
    <name evidence="13 15" type="primary">flhB</name>
    <name evidence="15" type="ORF">NCTC12410_01606</name>
</gene>
<feature type="transmembrane region" description="Helical" evidence="13">
    <location>
        <begin position="146"/>
        <end position="168"/>
    </location>
</feature>
<name>A0A377J627_9HELI</name>
<dbReference type="SUPFAM" id="SSF160544">
    <property type="entry name" value="EscU C-terminal domain-like"/>
    <property type="match status" value="1"/>
</dbReference>
<dbReference type="GO" id="GO:0044780">
    <property type="term" value="P:bacterial-type flagellum assembly"/>
    <property type="evidence" value="ECO:0007669"/>
    <property type="project" value="InterPro"/>
</dbReference>
<keyword evidence="6 13" id="KW-0812">Transmembrane</keyword>
<evidence type="ECO:0000256" key="7">
    <source>
        <dbReference type="ARBA" id="ARBA00022795"/>
    </source>
</evidence>
<evidence type="ECO:0000313" key="15">
    <source>
        <dbReference type="EMBL" id="STO97769.1"/>
    </source>
</evidence>
<keyword evidence="9 13" id="KW-1133">Transmembrane helix</keyword>
<dbReference type="InterPro" id="IPR006135">
    <property type="entry name" value="T3SS_substrate_exporter"/>
</dbReference>
<feature type="compositionally biased region" description="Basic and acidic residues" evidence="14">
    <location>
        <begin position="1"/>
        <end position="21"/>
    </location>
</feature>
<evidence type="ECO:0000256" key="9">
    <source>
        <dbReference type="ARBA" id="ARBA00022989"/>
    </source>
</evidence>
<reference evidence="15 16" key="1">
    <citation type="submission" date="2018-06" db="EMBL/GenBank/DDBJ databases">
        <authorList>
            <consortium name="Pathogen Informatics"/>
            <person name="Doyle S."/>
        </authorList>
    </citation>
    <scope>NUCLEOTIDE SEQUENCE [LARGE SCALE GENOMIC DNA]</scope>
    <source>
        <strain evidence="15 16">NCTC12410</strain>
    </source>
</reference>
<comment type="function">
    <text evidence="12 13">Required for formation of the rod structure in the basal body of the flagellar apparatus. Together with FliI and FliH, may constitute the export apparatus of flagellin.</text>
</comment>
<feature type="region of interest" description="Disordered" evidence="14">
    <location>
        <begin position="1"/>
        <end position="24"/>
    </location>
</feature>
<evidence type="ECO:0000256" key="5">
    <source>
        <dbReference type="ARBA" id="ARBA00022475"/>
    </source>
</evidence>
<dbReference type="Gene3D" id="6.10.250.2080">
    <property type="match status" value="1"/>
</dbReference>
<dbReference type="NCBIfam" id="TIGR00328">
    <property type="entry name" value="flhB"/>
    <property type="match status" value="1"/>
</dbReference>
<feature type="transmembrane region" description="Helical" evidence="13">
    <location>
        <begin position="188"/>
        <end position="208"/>
    </location>
</feature>
<keyword evidence="5 13" id="KW-1003">Cell membrane</keyword>
<dbReference type="Pfam" id="PF01312">
    <property type="entry name" value="Bac_export_2"/>
    <property type="match status" value="1"/>
</dbReference>
<keyword evidence="15" id="KW-0966">Cell projection</keyword>
<accession>A0A377J627</accession>
<dbReference type="PANTHER" id="PTHR30531:SF12">
    <property type="entry name" value="FLAGELLAR BIOSYNTHETIC PROTEIN FLHB"/>
    <property type="match status" value="1"/>
</dbReference>
<keyword evidence="15" id="KW-0969">Cilium</keyword>
<evidence type="ECO:0000256" key="10">
    <source>
        <dbReference type="ARBA" id="ARBA00023136"/>
    </source>
</evidence>
<feature type="transmembrane region" description="Helical" evidence="13">
    <location>
        <begin position="89"/>
        <end position="115"/>
    </location>
</feature>
<evidence type="ECO:0000256" key="14">
    <source>
        <dbReference type="SAM" id="MobiDB-lite"/>
    </source>
</evidence>
<dbReference type="PRINTS" id="PR00950">
    <property type="entry name" value="TYPE3IMSPROT"/>
</dbReference>
<comment type="subcellular location">
    <subcellularLocation>
        <location evidence="1">Cell membrane</location>
        <topology evidence="1">Multi-pass membrane protein</topology>
    </subcellularLocation>
</comment>
<comment type="similarity">
    <text evidence="2 13">Belongs to the type III secretion exporter family.</text>
</comment>
<dbReference type="OrthoDB" id="9807950at2"/>
<evidence type="ECO:0000256" key="13">
    <source>
        <dbReference type="RuleBase" id="RU364091"/>
    </source>
</evidence>
<keyword evidence="4 13" id="KW-0813">Transport</keyword>
<keyword evidence="10 13" id="KW-0472">Membrane</keyword>
<dbReference type="RefSeq" id="WP_115011984.1">
    <property type="nucleotide sequence ID" value="NZ_UGHV01000001.1"/>
</dbReference>
<keyword evidence="15" id="KW-0282">Flagellum</keyword>
<dbReference type="Gene3D" id="3.40.1690.10">
    <property type="entry name" value="secretion proteins EscU"/>
    <property type="match status" value="1"/>
</dbReference>
<keyword evidence="8 13" id="KW-0653">Protein transport</keyword>
<keyword evidence="11 13" id="KW-1006">Bacterial flagellum protein export</keyword>
<protein>
    <recommendedName>
        <fullName evidence="3 13">Flagellar biosynthetic protein FlhB</fullName>
    </recommendedName>
</protein>
<dbReference type="PANTHER" id="PTHR30531">
    <property type="entry name" value="FLAGELLAR BIOSYNTHETIC PROTEIN FLHB"/>
    <property type="match status" value="1"/>
</dbReference>
<proteinExistence type="inferred from homology"/>
<dbReference type="EMBL" id="UGHV01000001">
    <property type="protein sequence ID" value="STO97769.1"/>
    <property type="molecule type" value="Genomic_DNA"/>
</dbReference>
<evidence type="ECO:0000256" key="6">
    <source>
        <dbReference type="ARBA" id="ARBA00022692"/>
    </source>
</evidence>
<dbReference type="Proteomes" id="UP000254841">
    <property type="component" value="Unassembled WGS sequence"/>
</dbReference>
<dbReference type="InterPro" id="IPR006136">
    <property type="entry name" value="FlhB"/>
</dbReference>
<dbReference type="InterPro" id="IPR029025">
    <property type="entry name" value="T3SS_substrate_exporter_C"/>
</dbReference>
<evidence type="ECO:0000313" key="16">
    <source>
        <dbReference type="Proteomes" id="UP000254841"/>
    </source>
</evidence>
<evidence type="ECO:0000256" key="11">
    <source>
        <dbReference type="ARBA" id="ARBA00023225"/>
    </source>
</evidence>
<sequence length="361" mass="40685">MADEQEKTEAPSSHKLEKARQEGNVAKSPEVSGVVVMFVGLAVLFVLFPFWLEKIRALYVYALAFPKEDLTKGDVTEILWTLVGTAGIMLLPIFLVLLIASVLGNVMQFGFLLTLKAIKPKFSKINPISGFKNVFSIKKLIDGGMITLKVIVALVVGGIILALFLHDIAGVAHFELIKQVLWWRDKSLILIGAMLGVFALMALIDYVLKRRQYIKTLRMSKQEVKDEFIQHEGNPEIKARIRQIMRKNAMNRMMSAVPEAKVVVTNPTHYAVAIAFDLKSDPAPKVVAKGIDHLAIRIKDIARQNDIEIIENPKLARSLYKDAELDKEIPRAFFEAIVQVLLEVDRLRYLKGKEPYWGHRS</sequence>
<evidence type="ECO:0000256" key="12">
    <source>
        <dbReference type="ARBA" id="ARBA00025078"/>
    </source>
</evidence>
<evidence type="ECO:0000256" key="4">
    <source>
        <dbReference type="ARBA" id="ARBA00022448"/>
    </source>
</evidence>
<keyword evidence="7 13" id="KW-1005">Bacterial flagellum biogenesis</keyword>
<dbReference type="GO" id="GO:0005886">
    <property type="term" value="C:plasma membrane"/>
    <property type="evidence" value="ECO:0007669"/>
    <property type="project" value="UniProtKB-SubCell"/>
</dbReference>
<evidence type="ECO:0000256" key="8">
    <source>
        <dbReference type="ARBA" id="ARBA00022927"/>
    </source>
</evidence>
<dbReference type="AlphaFoldDB" id="A0A377J627"/>